<feature type="domain" description="Tail specific protease" evidence="1">
    <location>
        <begin position="150"/>
        <end position="362"/>
    </location>
</feature>
<comment type="caution">
    <text evidence="2">The sequence shown here is derived from an EMBL/GenBank/DDBJ whole genome shotgun (WGS) entry which is preliminary data.</text>
</comment>
<organism evidence="2 3">
    <name type="scientific">Solobacterium moorei</name>
    <dbReference type="NCBI Taxonomy" id="102148"/>
    <lineage>
        <taxon>Bacteria</taxon>
        <taxon>Bacillati</taxon>
        <taxon>Bacillota</taxon>
        <taxon>Erysipelotrichia</taxon>
        <taxon>Erysipelotrichales</taxon>
        <taxon>Erysipelotrichaceae</taxon>
        <taxon>Solobacterium</taxon>
    </lineage>
</organism>
<evidence type="ECO:0000313" key="2">
    <source>
        <dbReference type="EMBL" id="RGT55152.1"/>
    </source>
</evidence>
<evidence type="ECO:0000259" key="1">
    <source>
        <dbReference type="Pfam" id="PF03572"/>
    </source>
</evidence>
<dbReference type="SUPFAM" id="SSF52096">
    <property type="entry name" value="ClpP/crotonase"/>
    <property type="match status" value="1"/>
</dbReference>
<dbReference type="InterPro" id="IPR029045">
    <property type="entry name" value="ClpP/crotonase-like_dom_sf"/>
</dbReference>
<evidence type="ECO:0000313" key="3">
    <source>
        <dbReference type="Proteomes" id="UP000284731"/>
    </source>
</evidence>
<dbReference type="InterPro" id="IPR005151">
    <property type="entry name" value="Tail-specific_protease"/>
</dbReference>
<protein>
    <recommendedName>
        <fullName evidence="1">Tail specific protease domain-containing protein</fullName>
    </recommendedName>
</protein>
<dbReference type="AlphaFoldDB" id="A0A412PD73"/>
<dbReference type="Proteomes" id="UP000284731">
    <property type="component" value="Unassembled WGS sequence"/>
</dbReference>
<dbReference type="GO" id="GO:0006508">
    <property type="term" value="P:proteolysis"/>
    <property type="evidence" value="ECO:0007669"/>
    <property type="project" value="InterPro"/>
</dbReference>
<name>A0A412PD73_9FIRM</name>
<proteinExistence type="predicted"/>
<dbReference type="Pfam" id="PF03572">
    <property type="entry name" value="Peptidase_S41"/>
    <property type="match status" value="1"/>
</dbReference>
<dbReference type="GO" id="GO:0008236">
    <property type="term" value="F:serine-type peptidase activity"/>
    <property type="evidence" value="ECO:0007669"/>
    <property type="project" value="InterPro"/>
</dbReference>
<dbReference type="Gene3D" id="3.90.226.10">
    <property type="entry name" value="2-enoyl-CoA Hydratase, Chain A, domain 1"/>
    <property type="match status" value="1"/>
</dbReference>
<dbReference type="EMBL" id="QRWX01000003">
    <property type="protein sequence ID" value="RGT55152.1"/>
    <property type="molecule type" value="Genomic_DNA"/>
</dbReference>
<accession>A0A412PD73</accession>
<gene>
    <name evidence="2" type="ORF">DWX20_08375</name>
</gene>
<reference evidence="2 3" key="1">
    <citation type="submission" date="2018-08" db="EMBL/GenBank/DDBJ databases">
        <title>A genome reference for cultivated species of the human gut microbiota.</title>
        <authorList>
            <person name="Zou Y."/>
            <person name="Xue W."/>
            <person name="Luo G."/>
        </authorList>
    </citation>
    <scope>NUCLEOTIDE SEQUENCE [LARGE SCALE GENOMIC DNA]</scope>
    <source>
        <strain evidence="2 3">AF18-46</strain>
    </source>
</reference>
<sequence>MLAQAHYNHKMTPIMPLQAVSQYLSSLRDRNLKFTMDPDENYQPFSRGFYVRRCDEGLFVDEVTSETRLQVGDKVLTINGQTPERIVSTLPNPLLASDIPEREQWTGYLKLANHMIVEHADGTQEDIVFQKYPLDLPKEPQFEKRENTVILKFSKFESCEDTEKFLQAHQKDIEQCKRLIIDLRKNIGGSEEGYLPLLGYIVKNDGFLKNIYGDRTIWTNYSETNCQRSIDNLQPYLEREDAAVKEYVQSAITYYEQMKSAGWIKGEQELFADAETCITKVGPEDVVILIDTWCENEAEQFVRIAKEQGRAKLIGRPTMGDIDYLNPVKVRYENYEFTYPISKTDSAKNGNGVNDKGIEPNQYIPFTKFEFEEDTFSK</sequence>